<sequence length="454" mass="52598">MTNSVFGVDTTSQAQTFVPWNESLDYAPTPGHFGGTPSTQYSVSPSPHRILQEPDQLCFLPLAEWDEEGEYEEDPPRYICYTISWKIVLNRKTVCRDTEQDLVVRPSDYWTKALKPKMESSLHVKRRNQRVRSAGTAIEVSVNDRSQSKLEKDYTSTNIDWAPVERQLRRWSNLLRIGKKLRVIISFNYERDDSDDVTMGRRVDKRSRVSATRRMLTERDAQLDAEENSTGRPSDWRFVYERMRCEARSCQSSWCWEDPSDKQHYKLKSSHLARLVEHVKDGGTLEGHDDVPGDIRRDLYLENRNRADRRYKKANSLPETGVPYPPISINVLPAQTSNASVATSSLKHPASSERLVVPGPRDIAVRDYCRWLESKVTDETYKADFRKACEVTLAHHLDLELVSEDQDPEFFIEQGVKRGTARRFVRDIREWVAHVGTDVPHEEYHQDRVEDSCY</sequence>
<evidence type="ECO:0000313" key="1">
    <source>
        <dbReference type="EMBL" id="QSS67024.1"/>
    </source>
</evidence>
<evidence type="ECO:0000313" key="2">
    <source>
        <dbReference type="Proteomes" id="UP000663671"/>
    </source>
</evidence>
<gene>
    <name evidence="1" type="ORF">I7I51_03237</name>
</gene>
<organism evidence="1 2">
    <name type="scientific">Ajellomyces capsulatus</name>
    <name type="common">Darling's disease fungus</name>
    <name type="synonym">Histoplasma capsulatum</name>
    <dbReference type="NCBI Taxonomy" id="5037"/>
    <lineage>
        <taxon>Eukaryota</taxon>
        <taxon>Fungi</taxon>
        <taxon>Dikarya</taxon>
        <taxon>Ascomycota</taxon>
        <taxon>Pezizomycotina</taxon>
        <taxon>Eurotiomycetes</taxon>
        <taxon>Eurotiomycetidae</taxon>
        <taxon>Onygenales</taxon>
        <taxon>Ajellomycetaceae</taxon>
        <taxon>Histoplasma</taxon>
    </lineage>
</organism>
<proteinExistence type="predicted"/>
<dbReference type="AlphaFoldDB" id="A0A8A1MQF9"/>
<protein>
    <submittedName>
        <fullName evidence="1">Uncharacterized protein</fullName>
    </submittedName>
</protein>
<dbReference type="Proteomes" id="UP000663671">
    <property type="component" value="Chromosome 6"/>
</dbReference>
<dbReference type="OrthoDB" id="4187842at2759"/>
<name>A0A8A1MQF9_AJECA</name>
<dbReference type="EMBL" id="CP069116">
    <property type="protein sequence ID" value="QSS67024.1"/>
    <property type="molecule type" value="Genomic_DNA"/>
</dbReference>
<dbReference type="VEuPathDB" id="FungiDB:I7I51_03237"/>
<reference evidence="1" key="1">
    <citation type="submission" date="2021-01" db="EMBL/GenBank/DDBJ databases">
        <title>Chromosome-level genome assembly of a human fungal pathogen reveals clustering of transcriptionally co-regulated genes.</title>
        <authorList>
            <person name="Voorhies M."/>
            <person name="Cohen S."/>
            <person name="Shea T.P."/>
            <person name="Petrus S."/>
            <person name="Munoz J.F."/>
            <person name="Poplawski S."/>
            <person name="Goldman W.E."/>
            <person name="Michael T."/>
            <person name="Cuomo C.A."/>
            <person name="Sil A."/>
            <person name="Beyhan S."/>
        </authorList>
    </citation>
    <scope>NUCLEOTIDE SEQUENCE</scope>
    <source>
        <strain evidence="1">WU24</strain>
    </source>
</reference>
<accession>A0A8A1MQF9</accession>